<dbReference type="Proteomes" id="UP001165289">
    <property type="component" value="Unassembled WGS sequence"/>
</dbReference>
<evidence type="ECO:0000313" key="2">
    <source>
        <dbReference type="EMBL" id="KAI6647823.1"/>
    </source>
</evidence>
<sequence>MTAVDLLCPEEKNVFANVSLSSSTVTRRIEDIAENFKLSLKDVAEQYQYYTIALDESNDLCDTAQFSGFVHGVTPDFHFFEELCVAAYERLCILVDITDHLNSLNLHLQGKRQLINVLFEHICSFEIKLQLWENQLQEKNFVHFPTLKANNPDDTGTYVSFISDLRAQFSARFMDVQKYKSDFRLLVASFDVSVDEAAELVQMKLVDLQCNDLLKSKFRDCEDDIITFYQKYLTEQQFPELRKHATKFCCIFGSTFICEQLFSKMKSTKSITRTRLTDDHLNDVLRITTTVSIPNFETLSKQRKQHQVSH</sequence>
<keyword evidence="3" id="KW-1185">Reference proteome</keyword>
<dbReference type="GO" id="GO:0046983">
    <property type="term" value="F:protein dimerization activity"/>
    <property type="evidence" value="ECO:0007669"/>
    <property type="project" value="InterPro"/>
</dbReference>
<gene>
    <name evidence="2" type="ORF">LOD99_8410</name>
</gene>
<name>A0AAV7JG85_9METZ</name>
<organism evidence="2 3">
    <name type="scientific">Oopsacas minuta</name>
    <dbReference type="NCBI Taxonomy" id="111878"/>
    <lineage>
        <taxon>Eukaryota</taxon>
        <taxon>Metazoa</taxon>
        <taxon>Porifera</taxon>
        <taxon>Hexactinellida</taxon>
        <taxon>Hexasterophora</taxon>
        <taxon>Lyssacinosida</taxon>
        <taxon>Leucopsacidae</taxon>
        <taxon>Oopsacas</taxon>
    </lineage>
</organism>
<proteinExistence type="predicted"/>
<evidence type="ECO:0000259" key="1">
    <source>
        <dbReference type="Pfam" id="PF05699"/>
    </source>
</evidence>
<protein>
    <recommendedName>
        <fullName evidence="1">HAT C-terminal dimerisation domain-containing protein</fullName>
    </recommendedName>
</protein>
<evidence type="ECO:0000313" key="3">
    <source>
        <dbReference type="Proteomes" id="UP001165289"/>
    </source>
</evidence>
<dbReference type="PANTHER" id="PTHR45913">
    <property type="entry name" value="EPM2A-INTERACTING PROTEIN 1"/>
    <property type="match status" value="1"/>
</dbReference>
<dbReference type="PANTHER" id="PTHR45913:SF5">
    <property type="entry name" value="GENERAL TRANSCRIPTION FACTOR II-I REPEAT DOMAIN-CONTAINING PROTEIN 2A-LIKE PROTEIN"/>
    <property type="match status" value="1"/>
</dbReference>
<dbReference type="EMBL" id="JAKMXF010000336">
    <property type="protein sequence ID" value="KAI6647823.1"/>
    <property type="molecule type" value="Genomic_DNA"/>
</dbReference>
<accession>A0AAV7JG85</accession>
<comment type="caution">
    <text evidence="2">The sequence shown here is derived from an EMBL/GenBank/DDBJ whole genome shotgun (WGS) entry which is preliminary data.</text>
</comment>
<feature type="domain" description="HAT C-terminal dimerisation" evidence="1">
    <location>
        <begin position="225"/>
        <end position="282"/>
    </location>
</feature>
<dbReference type="AlphaFoldDB" id="A0AAV7JG85"/>
<dbReference type="InterPro" id="IPR008906">
    <property type="entry name" value="HATC_C_dom"/>
</dbReference>
<reference evidence="2 3" key="1">
    <citation type="journal article" date="2023" name="BMC Biol.">
        <title>The compact genome of the sponge Oopsacas minuta (Hexactinellida) is lacking key metazoan core genes.</title>
        <authorList>
            <person name="Santini S."/>
            <person name="Schenkelaars Q."/>
            <person name="Jourda C."/>
            <person name="Duchesne M."/>
            <person name="Belahbib H."/>
            <person name="Rocher C."/>
            <person name="Selva M."/>
            <person name="Riesgo A."/>
            <person name="Vervoort M."/>
            <person name="Leys S.P."/>
            <person name="Kodjabachian L."/>
            <person name="Le Bivic A."/>
            <person name="Borchiellini C."/>
            <person name="Claverie J.M."/>
            <person name="Renard E."/>
        </authorList>
    </citation>
    <scope>NUCLEOTIDE SEQUENCE [LARGE SCALE GENOMIC DNA]</scope>
    <source>
        <strain evidence="2">SPO-2</strain>
    </source>
</reference>
<dbReference type="Pfam" id="PF05699">
    <property type="entry name" value="Dimer_Tnp_hAT"/>
    <property type="match status" value="1"/>
</dbReference>